<dbReference type="AlphaFoldDB" id="A0A7N0UGI2"/>
<dbReference type="InterPro" id="IPR032795">
    <property type="entry name" value="DUF3741-assoc"/>
</dbReference>
<proteinExistence type="predicted"/>
<dbReference type="PANTHER" id="PTHR21726">
    <property type="entry name" value="PHOSPHATIDYLINOSITOL N-ACETYLGLUCOSAMINYLTRANSFERASE SUBUNIT P DOWN SYNDROME CRITICAL REGION PROTEIN 5 -RELATED"/>
    <property type="match status" value="1"/>
</dbReference>
<protein>
    <recommendedName>
        <fullName evidence="6">DUF4378 domain-containing protein</fullName>
    </recommendedName>
</protein>
<feature type="region of interest" description="Disordered" evidence="1">
    <location>
        <begin position="352"/>
        <end position="384"/>
    </location>
</feature>
<feature type="region of interest" description="Disordered" evidence="1">
    <location>
        <begin position="438"/>
        <end position="533"/>
    </location>
</feature>
<feature type="compositionally biased region" description="Polar residues" evidence="1">
    <location>
        <begin position="273"/>
        <end position="284"/>
    </location>
</feature>
<dbReference type="OMA" id="MVRRNEW"/>
<dbReference type="EnsemblPlants" id="Kaladp0066s0023.7.v1.1">
    <property type="protein sequence ID" value="Kaladp0066s0023.7.v1.1"/>
    <property type="gene ID" value="Kaladp0066s0023.v1.1"/>
</dbReference>
<sequence>MGSERRSSKGVGGFLQLFDWNSKSRKKLLYNKSDFSEQSKQARSDRSLQVARYDPMDEDESRGGSSVKGSEYSYASSVVDDDGYGEIRAPSVLARLMGLDSMPTSNCSEPSSTPFFDAQSLRSSHYQRETTEYERENQMYYSRDHKADCQSSYKFDSKPQKQSGRPIEKFRSEILPPRSAKSIPITQHKLLSPIKSSGMFFTGDAAHIMEAAAKIIESGSQTTGKNKMPLAGSSSVPIKVRDLKEKVGAGQEKPEARFGPFRMREKEKFDAGQENTSSGNSSMSFKARDKERVDPLHEKSSIGYSSVSLRMRDKGRTDTMQETTGTGYVSSYFGMRDKNRVDAADERLEIGCNSASFRERDEEKPSAPPKSSRPALASEKPVESSATKYLKGLSMNQSWNGSGDTMPFGTTSNAEVASSSNKVKSVSLAIQAKVNVQKRQGMRVNPLSSLAGQKEQPEAKSQQNTVRNMHKRSSRQNASGVLRHNNQRQNNATDKDVPSKPLISNSQGKKALTRNSYPTRPGTLNKPGGSSRTRKMNLEAKINDSDHLNTEKNVPRKKRNIDGGLQFDGNQNIDNGLKISLKSDANIDRCAWIEDSGKKGMDVVSFTFTSPMTRPTSGFSSPSQMAQGTDGLFPNNWGKKSLLNSESKVSSSHGLNVIGSDALSLLLEQKLRELTTGIGPSSHDDVKLGSASNFEANILSQDADSGSTSSRLNEHPVLHTNRFGNRFDSGFRIDPLLLRNEHELQVVDEMDGCSSGHTEANNLHDCHLPSSLSVLEESVSADSGDSSSTIDCGMEDGKPRSYVQACEMSGVGSSKRLHLMEAELDLSDSGSSICPGIVTEKQAATLIATNTSESASKWELNYVKHTLSNVDIMFDNFSAGITPCILNSQLFEQLESSTGWSAGDNTSSKLERRLCFDCVGESLDLRCRRYVGGGCEAWSKGMSMMVTRKDRLLEEVNKEILELTGMGDCMVDELVEKDMSSQHGRWLNFEAEEFSLGVEMECQIINSLVDEMVADILLC</sequence>
<dbReference type="Proteomes" id="UP000594263">
    <property type="component" value="Unplaced"/>
</dbReference>
<feature type="compositionally biased region" description="Polar residues" evidence="1">
    <location>
        <begin position="63"/>
        <end position="72"/>
    </location>
</feature>
<feature type="region of interest" description="Disordered" evidence="1">
    <location>
        <begin position="245"/>
        <end position="325"/>
    </location>
</feature>
<dbReference type="Pfam" id="PF14383">
    <property type="entry name" value="VARLMGL"/>
    <property type="match status" value="1"/>
</dbReference>
<organism evidence="4 5">
    <name type="scientific">Kalanchoe fedtschenkoi</name>
    <name type="common">Lavender scallops</name>
    <name type="synonym">South American air plant</name>
    <dbReference type="NCBI Taxonomy" id="63787"/>
    <lineage>
        <taxon>Eukaryota</taxon>
        <taxon>Viridiplantae</taxon>
        <taxon>Streptophyta</taxon>
        <taxon>Embryophyta</taxon>
        <taxon>Tracheophyta</taxon>
        <taxon>Spermatophyta</taxon>
        <taxon>Magnoliopsida</taxon>
        <taxon>eudicotyledons</taxon>
        <taxon>Gunneridae</taxon>
        <taxon>Pentapetalae</taxon>
        <taxon>Saxifragales</taxon>
        <taxon>Crassulaceae</taxon>
        <taxon>Kalanchoe</taxon>
    </lineage>
</organism>
<keyword evidence="5" id="KW-1185">Reference proteome</keyword>
<feature type="region of interest" description="Disordered" evidence="1">
    <location>
        <begin position="31"/>
        <end position="72"/>
    </location>
</feature>
<reference evidence="4" key="1">
    <citation type="submission" date="2021-01" db="UniProtKB">
        <authorList>
            <consortium name="EnsemblPlants"/>
        </authorList>
    </citation>
    <scope>IDENTIFICATION</scope>
</reference>
<dbReference type="Gramene" id="Kaladp0066s0023.1.v1.1">
    <property type="protein sequence ID" value="Kaladp0066s0023.1.v1.1"/>
    <property type="gene ID" value="Kaladp0066s0023.v1.1"/>
</dbReference>
<dbReference type="Gramene" id="Kaladp0066s0023.8.v1.1">
    <property type="protein sequence ID" value="Kaladp0066s0023.8.v1.1"/>
    <property type="gene ID" value="Kaladp0066s0023.v1.1"/>
</dbReference>
<evidence type="ECO:0008006" key="6">
    <source>
        <dbReference type="Google" id="ProtNLM"/>
    </source>
</evidence>
<dbReference type="EnsemblPlants" id="Kaladp0066s0023.8.v1.1">
    <property type="protein sequence ID" value="Kaladp0066s0023.8.v1.1"/>
    <property type="gene ID" value="Kaladp0066s0023.v1.1"/>
</dbReference>
<dbReference type="EnsemblPlants" id="Kaladp0066s0023.1.v1.1">
    <property type="protein sequence ID" value="Kaladp0066s0023.1.v1.1"/>
    <property type="gene ID" value="Kaladp0066s0023.v1.1"/>
</dbReference>
<name>A0A7N0UGI2_KALFE</name>
<dbReference type="Pfam" id="PF14309">
    <property type="entry name" value="DUF4378"/>
    <property type="match status" value="1"/>
</dbReference>
<dbReference type="PANTHER" id="PTHR21726:SF29">
    <property type="entry name" value="EXPRESSED PROTEIN"/>
    <property type="match status" value="1"/>
</dbReference>
<evidence type="ECO:0000259" key="2">
    <source>
        <dbReference type="Pfam" id="PF14309"/>
    </source>
</evidence>
<evidence type="ECO:0000313" key="4">
    <source>
        <dbReference type="EnsemblPlants" id="Kaladp0066s0023.8.v1.1"/>
    </source>
</evidence>
<feature type="compositionally biased region" description="Low complexity" evidence="1">
    <location>
        <begin position="369"/>
        <end position="378"/>
    </location>
</feature>
<feature type="domain" description="DUF3741" evidence="3">
    <location>
        <begin position="76"/>
        <end position="106"/>
    </location>
</feature>
<evidence type="ECO:0000259" key="3">
    <source>
        <dbReference type="Pfam" id="PF14383"/>
    </source>
</evidence>
<feature type="compositionally biased region" description="Polar residues" evidence="1">
    <location>
        <begin position="502"/>
        <end position="518"/>
    </location>
</feature>
<dbReference type="InterPro" id="IPR025486">
    <property type="entry name" value="DUF4378"/>
</dbReference>
<feature type="compositionally biased region" description="Basic and acidic residues" evidence="1">
    <location>
        <begin position="245"/>
        <end position="271"/>
    </location>
</feature>
<accession>A0A7N0UGI2</accession>
<feature type="domain" description="DUF4378" evidence="2">
    <location>
        <begin position="859"/>
        <end position="1011"/>
    </location>
</feature>
<dbReference type="Gramene" id="Kaladp0066s0023.7.v1.1">
    <property type="protein sequence ID" value="Kaladp0066s0023.7.v1.1"/>
    <property type="gene ID" value="Kaladp0066s0023.v1.1"/>
</dbReference>
<evidence type="ECO:0000256" key="1">
    <source>
        <dbReference type="SAM" id="MobiDB-lite"/>
    </source>
</evidence>
<feature type="compositionally biased region" description="Basic and acidic residues" evidence="1">
    <location>
        <begin position="286"/>
        <end position="300"/>
    </location>
</feature>
<evidence type="ECO:0000313" key="5">
    <source>
        <dbReference type="Proteomes" id="UP000594263"/>
    </source>
</evidence>
<feature type="compositionally biased region" description="Basic and acidic residues" evidence="1">
    <location>
        <begin position="310"/>
        <end position="319"/>
    </location>
</feature>
<feature type="compositionally biased region" description="Basic and acidic residues" evidence="1">
    <location>
        <begin position="34"/>
        <end position="46"/>
    </location>
</feature>